<comment type="caution">
    <text evidence="7">The sequence shown here is derived from an EMBL/GenBank/DDBJ whole genome shotgun (WGS) entry which is preliminary data.</text>
</comment>
<keyword evidence="3" id="KW-0547">Nucleotide-binding</keyword>
<protein>
    <submittedName>
        <fullName evidence="7">ATP-binding cassette domain-containing protein</fullName>
    </submittedName>
</protein>
<sequence length="240" mass="25621">MTIEQSRTDPLDLPPEQPPEGIRARGLGMRAGEGWVYRHVTVSAFPGEVLEVRGAGGTGRSMLLLTLAGRARATTGTLWVLGHQLPHDTRHVRGLASVARLDDVVGPEDQHTVDQAFRERARWDRVHPAGSDGTGYRVDEVRELTALGAAGGERVAGLPAVQRTLLAVALAALERPKVLVLDDLDDGLPPDEQAMVWTALGQVSAADECITIATTAGGDPRDHPAGRSVLELHATHVEES</sequence>
<evidence type="ECO:0000256" key="5">
    <source>
        <dbReference type="SAM" id="MobiDB-lite"/>
    </source>
</evidence>
<dbReference type="Gene3D" id="3.40.50.300">
    <property type="entry name" value="P-loop containing nucleotide triphosphate hydrolases"/>
    <property type="match status" value="1"/>
</dbReference>
<evidence type="ECO:0000256" key="4">
    <source>
        <dbReference type="ARBA" id="ARBA00022840"/>
    </source>
</evidence>
<evidence type="ECO:0000313" key="7">
    <source>
        <dbReference type="EMBL" id="MBO3084089.1"/>
    </source>
</evidence>
<organism evidence="7 8">
    <name type="scientific">Cellulomonas fengjieae</name>
    <dbReference type="NCBI Taxonomy" id="2819978"/>
    <lineage>
        <taxon>Bacteria</taxon>
        <taxon>Bacillati</taxon>
        <taxon>Actinomycetota</taxon>
        <taxon>Actinomycetes</taxon>
        <taxon>Micrococcales</taxon>
        <taxon>Cellulomonadaceae</taxon>
        <taxon>Cellulomonas</taxon>
    </lineage>
</organism>
<gene>
    <name evidence="7" type="ORF">J4035_05515</name>
</gene>
<keyword evidence="8" id="KW-1185">Reference proteome</keyword>
<feature type="domain" description="AAA+ ATPase" evidence="6">
    <location>
        <begin position="46"/>
        <end position="236"/>
    </location>
</feature>
<keyword evidence="2" id="KW-0813">Transport</keyword>
<feature type="compositionally biased region" description="Basic and acidic residues" evidence="5">
    <location>
        <begin position="1"/>
        <end position="10"/>
    </location>
</feature>
<accession>A0ABS3SF15</accession>
<dbReference type="Pfam" id="PF00005">
    <property type="entry name" value="ABC_tran"/>
    <property type="match status" value="1"/>
</dbReference>
<dbReference type="GO" id="GO:0005524">
    <property type="term" value="F:ATP binding"/>
    <property type="evidence" value="ECO:0007669"/>
    <property type="project" value="UniProtKB-KW"/>
</dbReference>
<evidence type="ECO:0000313" key="8">
    <source>
        <dbReference type="Proteomes" id="UP000678317"/>
    </source>
</evidence>
<evidence type="ECO:0000256" key="1">
    <source>
        <dbReference type="ARBA" id="ARBA00005417"/>
    </source>
</evidence>
<dbReference type="RefSeq" id="WP_208214482.1">
    <property type="nucleotide sequence ID" value="NZ_CP074404.1"/>
</dbReference>
<dbReference type="InterPro" id="IPR003593">
    <property type="entry name" value="AAA+_ATPase"/>
</dbReference>
<dbReference type="InterPro" id="IPR003439">
    <property type="entry name" value="ABC_transporter-like_ATP-bd"/>
</dbReference>
<dbReference type="Proteomes" id="UP000678317">
    <property type="component" value="Unassembled WGS sequence"/>
</dbReference>
<evidence type="ECO:0000256" key="2">
    <source>
        <dbReference type="ARBA" id="ARBA00022448"/>
    </source>
</evidence>
<evidence type="ECO:0000259" key="6">
    <source>
        <dbReference type="SMART" id="SM00382"/>
    </source>
</evidence>
<feature type="region of interest" description="Disordered" evidence="5">
    <location>
        <begin position="1"/>
        <end position="24"/>
    </location>
</feature>
<reference evidence="7 8" key="1">
    <citation type="submission" date="2021-03" db="EMBL/GenBank/DDBJ databases">
        <title>novel species in genus Cellulomonas.</title>
        <authorList>
            <person name="Zhang G."/>
        </authorList>
    </citation>
    <scope>NUCLEOTIDE SEQUENCE [LARGE SCALE GENOMIC DNA]</scope>
    <source>
        <strain evidence="8">zg-ZUI188</strain>
    </source>
</reference>
<proteinExistence type="inferred from homology"/>
<dbReference type="InterPro" id="IPR027417">
    <property type="entry name" value="P-loop_NTPase"/>
</dbReference>
<dbReference type="EMBL" id="JAGFBM010000001">
    <property type="protein sequence ID" value="MBO3084089.1"/>
    <property type="molecule type" value="Genomic_DNA"/>
</dbReference>
<dbReference type="PANTHER" id="PTHR43335:SF4">
    <property type="entry name" value="ABC TRANSPORTER, ATP-BINDING PROTEIN"/>
    <property type="match status" value="1"/>
</dbReference>
<name>A0ABS3SF15_9CELL</name>
<comment type="similarity">
    <text evidence="1">Belongs to the ABC transporter superfamily.</text>
</comment>
<keyword evidence="4 7" id="KW-0067">ATP-binding</keyword>
<evidence type="ECO:0000256" key="3">
    <source>
        <dbReference type="ARBA" id="ARBA00022741"/>
    </source>
</evidence>
<dbReference type="SMART" id="SM00382">
    <property type="entry name" value="AAA"/>
    <property type="match status" value="1"/>
</dbReference>
<dbReference type="SUPFAM" id="SSF52540">
    <property type="entry name" value="P-loop containing nucleoside triphosphate hydrolases"/>
    <property type="match status" value="1"/>
</dbReference>
<dbReference type="PANTHER" id="PTHR43335">
    <property type="entry name" value="ABC TRANSPORTER, ATP-BINDING PROTEIN"/>
    <property type="match status" value="1"/>
</dbReference>